<keyword evidence="2" id="KW-1185">Reference proteome</keyword>
<feature type="non-terminal residue" evidence="1">
    <location>
        <position position="85"/>
    </location>
</feature>
<sequence length="85" mass="9498">SFQSSSGLLQNLTYHYFELAYRIAQGMIDEEIRLSEAGGLAKQSTAILDQLTLGMHEFCLARESELESAVQDLQSKNKKANQIMS</sequence>
<comment type="caution">
    <text evidence="1">The sequence shown here is derived from an EMBL/GenBank/DDBJ whole genome shotgun (WGS) entry which is preliminary data.</text>
</comment>
<evidence type="ECO:0000313" key="2">
    <source>
        <dbReference type="Proteomes" id="UP001377160"/>
    </source>
</evidence>
<evidence type="ECO:0000313" key="1">
    <source>
        <dbReference type="EMBL" id="MEL0611311.1"/>
    </source>
</evidence>
<organism evidence="1 2">
    <name type="scientific">Vibrio echinoideorum</name>
    <dbReference type="NCBI Taxonomy" id="2100116"/>
    <lineage>
        <taxon>Bacteria</taxon>
        <taxon>Pseudomonadati</taxon>
        <taxon>Pseudomonadota</taxon>
        <taxon>Gammaproteobacteria</taxon>
        <taxon>Vibrionales</taxon>
        <taxon>Vibrionaceae</taxon>
        <taxon>Vibrio</taxon>
    </lineage>
</organism>
<reference evidence="1 2" key="1">
    <citation type="submission" date="2024-02" db="EMBL/GenBank/DDBJ databases">
        <title>Bacteria isolated from the canopy kelp, Nereocystis luetkeana.</title>
        <authorList>
            <person name="Pfister C.A."/>
            <person name="Younker I.T."/>
            <person name="Light S.H."/>
        </authorList>
    </citation>
    <scope>NUCLEOTIDE SEQUENCE [LARGE SCALE GENOMIC DNA]</scope>
    <source>
        <strain evidence="1 2">TI.1.15</strain>
    </source>
</reference>
<dbReference type="Proteomes" id="UP001377160">
    <property type="component" value="Unassembled WGS sequence"/>
</dbReference>
<proteinExistence type="predicted"/>
<accession>A0ABU9FYK9</accession>
<gene>
    <name evidence="1" type="ORF">V8Z71_23660</name>
</gene>
<protein>
    <submittedName>
        <fullName evidence="1">Methyl-accepting chemotaxis protein</fullName>
    </submittedName>
</protein>
<name>A0ABU9FYK9_9VIBR</name>
<feature type="non-terminal residue" evidence="1">
    <location>
        <position position="1"/>
    </location>
</feature>
<dbReference type="EMBL" id="JBANDX010000065">
    <property type="protein sequence ID" value="MEL0611311.1"/>
    <property type="molecule type" value="Genomic_DNA"/>
</dbReference>